<accession>A0A0G4G577</accession>
<dbReference type="InterPro" id="IPR002589">
    <property type="entry name" value="Macro_dom"/>
</dbReference>
<evidence type="ECO:0000259" key="1">
    <source>
        <dbReference type="PROSITE" id="PS51154"/>
    </source>
</evidence>
<dbReference type="PhylomeDB" id="A0A0G4G577"/>
<dbReference type="SUPFAM" id="SSF52949">
    <property type="entry name" value="Macro domain-like"/>
    <property type="match status" value="1"/>
</dbReference>
<dbReference type="PANTHER" id="PTHR11106">
    <property type="entry name" value="GANGLIOSIDE INDUCED DIFFERENTIATION ASSOCIATED PROTEIN 2-RELATED"/>
    <property type="match status" value="1"/>
</dbReference>
<proteinExistence type="predicted"/>
<dbReference type="PROSITE" id="PS51154">
    <property type="entry name" value="MACRO"/>
    <property type="match status" value="1"/>
</dbReference>
<protein>
    <recommendedName>
        <fullName evidence="1">Macro domain-containing protein</fullName>
    </recommendedName>
</protein>
<dbReference type="AlphaFoldDB" id="A0A0G4G577"/>
<evidence type="ECO:0000313" key="2">
    <source>
        <dbReference type="EMBL" id="CEM23477.1"/>
    </source>
</evidence>
<gene>
    <name evidence="2" type="ORF">Cvel_4176</name>
</gene>
<organism evidence="2">
    <name type="scientific">Chromera velia CCMP2878</name>
    <dbReference type="NCBI Taxonomy" id="1169474"/>
    <lineage>
        <taxon>Eukaryota</taxon>
        <taxon>Sar</taxon>
        <taxon>Alveolata</taxon>
        <taxon>Colpodellida</taxon>
        <taxon>Chromeraceae</taxon>
        <taxon>Chromera</taxon>
    </lineage>
</organism>
<sequence>MPHFAGTRCSLHVSSFSNAVSFCAAFARPALPSPDGSVQRRYFGGAKHLPRPGIHVVSYFRANRGLQNPGFGRDIQGVRYGREKDALPSRTGAGVLEKDRASGVPERGRRLDGRTVDVLDIPVFDQLNEKGSDHLFKKIALHFGDIIRIRADALVNGAVCGLLPREFAGTDSSKPGALYAEGGPRFMANCEETGTCPEGDVRVHEAAGGLVCKNVIHTVVPQAALPEDADALEGLSGCYRKVLETAQKAGLRSILFPCLGTSVHGVQRYLAARAATDAVAGWLTESASNWQSVDRIVFVTLWTDDWQTYNQLIPLRMNRLASVQ</sequence>
<reference evidence="2" key="1">
    <citation type="submission" date="2014-11" db="EMBL/GenBank/DDBJ databases">
        <authorList>
            <person name="Otto D Thomas"/>
            <person name="Naeem Raeece"/>
        </authorList>
    </citation>
    <scope>NUCLEOTIDE SEQUENCE</scope>
</reference>
<dbReference type="SMART" id="SM00506">
    <property type="entry name" value="A1pp"/>
    <property type="match status" value="1"/>
</dbReference>
<dbReference type="InterPro" id="IPR043472">
    <property type="entry name" value="Macro_dom-like"/>
</dbReference>
<dbReference type="Pfam" id="PF01661">
    <property type="entry name" value="Macro"/>
    <property type="match status" value="1"/>
</dbReference>
<name>A0A0G4G577_9ALVE</name>
<dbReference type="EMBL" id="CDMZ01000894">
    <property type="protein sequence ID" value="CEM23477.1"/>
    <property type="molecule type" value="Genomic_DNA"/>
</dbReference>
<dbReference type="PANTHER" id="PTHR11106:SF27">
    <property type="entry name" value="MACRO DOMAIN-CONTAINING PROTEIN"/>
    <property type="match status" value="1"/>
</dbReference>
<dbReference type="Gene3D" id="3.40.220.10">
    <property type="entry name" value="Leucine Aminopeptidase, subunit E, domain 1"/>
    <property type="match status" value="1"/>
</dbReference>
<feature type="domain" description="Macro" evidence="1">
    <location>
        <begin position="126"/>
        <end position="317"/>
    </location>
</feature>
<dbReference type="VEuPathDB" id="CryptoDB:Cvel_4176"/>